<keyword evidence="5" id="KW-0560">Oxidoreductase</keyword>
<dbReference type="InterPro" id="IPR001128">
    <property type="entry name" value="Cyt_P450"/>
</dbReference>
<feature type="transmembrane region" description="Helical" evidence="9">
    <location>
        <begin position="70"/>
        <end position="91"/>
    </location>
</feature>
<dbReference type="PANTHER" id="PTHR24305:SF187">
    <property type="entry name" value="P450, PUTATIVE (EUROFUNG)-RELATED"/>
    <property type="match status" value="1"/>
</dbReference>
<dbReference type="CDD" id="cd11061">
    <property type="entry name" value="CYP67-like"/>
    <property type="match status" value="1"/>
</dbReference>
<accession>A0A4Q9N8H2</accession>
<dbReference type="PRINTS" id="PR00385">
    <property type="entry name" value="P450"/>
</dbReference>
<comment type="pathway">
    <text evidence="2">Secondary metabolite biosynthesis.</text>
</comment>
<evidence type="ECO:0000256" key="3">
    <source>
        <dbReference type="ARBA" id="ARBA00010617"/>
    </source>
</evidence>
<name>A0A4Q9N8H2_9APHY</name>
<dbReference type="GO" id="GO:0020037">
    <property type="term" value="F:heme binding"/>
    <property type="evidence" value="ECO:0007669"/>
    <property type="project" value="InterPro"/>
</dbReference>
<dbReference type="InterPro" id="IPR050121">
    <property type="entry name" value="Cytochrome_P450_monoxygenase"/>
</dbReference>
<evidence type="ECO:0000256" key="1">
    <source>
        <dbReference type="ARBA" id="ARBA00001971"/>
    </source>
</evidence>
<dbReference type="OMA" id="AYDFMSD"/>
<proteinExistence type="inferred from homology"/>
<dbReference type="GO" id="GO:0016705">
    <property type="term" value="F:oxidoreductase activity, acting on paired donors, with incorporation or reduction of molecular oxygen"/>
    <property type="evidence" value="ECO:0007669"/>
    <property type="project" value="InterPro"/>
</dbReference>
<protein>
    <submittedName>
        <fullName evidence="11">High nitrogen upregulated cytochrome P450 monooxygenase 2</fullName>
    </submittedName>
</protein>
<reference evidence="11 12" key="1">
    <citation type="submission" date="2019-01" db="EMBL/GenBank/DDBJ databases">
        <title>Draft genome sequences of three monokaryotic isolates of the white-rot basidiomycete fungus Dichomitus squalens.</title>
        <authorList>
            <consortium name="DOE Joint Genome Institute"/>
            <person name="Lopez S.C."/>
            <person name="Andreopoulos B."/>
            <person name="Pangilinan J."/>
            <person name="Lipzen A."/>
            <person name="Riley R."/>
            <person name="Ahrendt S."/>
            <person name="Ng V."/>
            <person name="Barry K."/>
            <person name="Daum C."/>
            <person name="Grigoriev I.V."/>
            <person name="Hilden K.S."/>
            <person name="Makela M.R."/>
            <person name="de Vries R.P."/>
        </authorList>
    </citation>
    <scope>NUCLEOTIDE SEQUENCE [LARGE SCALE GENOMIC DNA]</scope>
    <source>
        <strain evidence="11 12">CBS 464.89</strain>
        <strain evidence="10">OM18370.1</strain>
    </source>
</reference>
<evidence type="ECO:0000256" key="5">
    <source>
        <dbReference type="ARBA" id="ARBA00023002"/>
    </source>
</evidence>
<dbReference type="SUPFAM" id="SSF48264">
    <property type="entry name" value="Cytochrome P450"/>
    <property type="match status" value="1"/>
</dbReference>
<keyword evidence="9" id="KW-1133">Transmembrane helix</keyword>
<keyword evidence="9" id="KW-0812">Transmembrane</keyword>
<organism evidence="11 12">
    <name type="scientific">Dichomitus squalens</name>
    <dbReference type="NCBI Taxonomy" id="114155"/>
    <lineage>
        <taxon>Eukaryota</taxon>
        <taxon>Fungi</taxon>
        <taxon>Dikarya</taxon>
        <taxon>Basidiomycota</taxon>
        <taxon>Agaricomycotina</taxon>
        <taxon>Agaricomycetes</taxon>
        <taxon>Polyporales</taxon>
        <taxon>Polyporaceae</taxon>
        <taxon>Dichomitus</taxon>
    </lineage>
</organism>
<evidence type="ECO:0000256" key="8">
    <source>
        <dbReference type="PIRSR" id="PIRSR602401-1"/>
    </source>
</evidence>
<evidence type="ECO:0000313" key="10">
    <source>
        <dbReference type="EMBL" id="TBU22100.1"/>
    </source>
</evidence>
<keyword evidence="12" id="KW-1185">Reference proteome</keyword>
<feature type="binding site" description="axial binding residue" evidence="8">
    <location>
        <position position="519"/>
    </location>
    <ligand>
        <name>heme</name>
        <dbReference type="ChEBI" id="CHEBI:30413"/>
    </ligand>
    <ligandPart>
        <name>Fe</name>
        <dbReference type="ChEBI" id="CHEBI:18248"/>
    </ligandPart>
</feature>
<feature type="transmembrane region" description="Helical" evidence="9">
    <location>
        <begin position="37"/>
        <end position="58"/>
    </location>
</feature>
<dbReference type="EMBL" id="ML143557">
    <property type="protein sequence ID" value="TBU22100.1"/>
    <property type="molecule type" value="Genomic_DNA"/>
</dbReference>
<dbReference type="Proteomes" id="UP000292957">
    <property type="component" value="Unassembled WGS sequence"/>
</dbReference>
<keyword evidence="7 11" id="KW-0503">Monooxygenase</keyword>
<dbReference type="AlphaFoldDB" id="A0A4Q9N8H2"/>
<keyword evidence="9" id="KW-0472">Membrane</keyword>
<evidence type="ECO:0000256" key="2">
    <source>
        <dbReference type="ARBA" id="ARBA00005179"/>
    </source>
</evidence>
<dbReference type="GO" id="GO:0004497">
    <property type="term" value="F:monooxygenase activity"/>
    <property type="evidence" value="ECO:0007669"/>
    <property type="project" value="UniProtKB-KW"/>
</dbReference>
<keyword evidence="6 8" id="KW-0408">Iron</keyword>
<dbReference type="OrthoDB" id="6692864at2759"/>
<dbReference type="PANTHER" id="PTHR24305">
    <property type="entry name" value="CYTOCHROME P450"/>
    <property type="match status" value="1"/>
</dbReference>
<comment type="similarity">
    <text evidence="3">Belongs to the cytochrome P450 family.</text>
</comment>
<dbReference type="InterPro" id="IPR036396">
    <property type="entry name" value="Cyt_P450_sf"/>
</dbReference>
<evidence type="ECO:0000256" key="7">
    <source>
        <dbReference type="ARBA" id="ARBA00023033"/>
    </source>
</evidence>
<evidence type="ECO:0000256" key="4">
    <source>
        <dbReference type="ARBA" id="ARBA00022723"/>
    </source>
</evidence>
<dbReference type="PRINTS" id="PR00463">
    <property type="entry name" value="EP450I"/>
</dbReference>
<feature type="transmembrane region" description="Helical" evidence="9">
    <location>
        <begin position="12"/>
        <end position="31"/>
    </location>
</feature>
<evidence type="ECO:0000256" key="9">
    <source>
        <dbReference type="SAM" id="Phobius"/>
    </source>
</evidence>
<dbReference type="STRING" id="114155.A0A4Q9N8H2"/>
<evidence type="ECO:0000313" key="12">
    <source>
        <dbReference type="Proteomes" id="UP000292082"/>
    </source>
</evidence>
<dbReference type="Proteomes" id="UP000292082">
    <property type="component" value="Unassembled WGS sequence"/>
</dbReference>
<dbReference type="InterPro" id="IPR002401">
    <property type="entry name" value="Cyt_P450_E_grp-I"/>
</dbReference>
<dbReference type="GO" id="GO:0005506">
    <property type="term" value="F:iron ion binding"/>
    <property type="evidence" value="ECO:0007669"/>
    <property type="project" value="InterPro"/>
</dbReference>
<dbReference type="Gene3D" id="1.10.630.10">
    <property type="entry name" value="Cytochrome P450"/>
    <property type="match status" value="1"/>
</dbReference>
<dbReference type="Pfam" id="PF00067">
    <property type="entry name" value="p450"/>
    <property type="match status" value="1"/>
</dbReference>
<gene>
    <name evidence="11" type="ORF">BD310DRAFT_938285</name>
    <name evidence="10" type="ORF">BD311DRAFT_706065</name>
</gene>
<evidence type="ECO:0000313" key="11">
    <source>
        <dbReference type="EMBL" id="TBU53341.1"/>
    </source>
</evidence>
<comment type="cofactor">
    <cofactor evidence="1 8">
        <name>heme</name>
        <dbReference type="ChEBI" id="CHEBI:30413"/>
    </cofactor>
</comment>
<sequence length="576" mass="64936">MQSISWRNTSSSWETLVWALSISALAGHQIMRKYDGFFLKLHASVVLLPPAVAAWYAMSLQIGQMSLVSTMALCYAIYLGALCTTVVAYRLSPFHPLYRYPGPFWCRTSMFVHAVRTTTGKQMTYLKALHERYGDVVRIGPNAISVRDASLVGPVLGPSGLPKSAFFTGTVLTESNIHLSGIRDLEEHAIRRRPWVRGLAPPALREYEQIGAARIYQLVNRLAEQKGVVILGQWFNYLAYDFMSDMAFGGGSELMRDGDQTGLWTTLEKGTATALFMGQVPWLGVYLGHIPGAARAVNEFLEYSREQAMKRLARGSITRDLFHYLANEDLPKKDPPPTAQLRSDGLLVILAGSDTTSSGLTSVFYGLMTDPSAYACLQQEVDRFYPPDEDVCTTKHHRDLHYVTAVINESLRLFPPTPTNSSREVPHNSKSLIYNNVLLPPGTLIHIPHYVLHRDPRNFVFPDTFWPERWLIASGQLELESARLPHGLTQPPPGHGKPKFEFVHNDAAFIPFSIGPMNCPGKGLAMQQMRMVICALVQRFRFRLQEGWDSRRYEEDFKDYFTANRPDLPVHIEPRY</sequence>
<dbReference type="EMBL" id="ML145217">
    <property type="protein sequence ID" value="TBU53341.1"/>
    <property type="molecule type" value="Genomic_DNA"/>
</dbReference>
<evidence type="ECO:0000256" key="6">
    <source>
        <dbReference type="ARBA" id="ARBA00023004"/>
    </source>
</evidence>
<keyword evidence="8" id="KW-0349">Heme</keyword>
<keyword evidence="4 8" id="KW-0479">Metal-binding</keyword>